<keyword evidence="3" id="KW-1185">Reference proteome</keyword>
<dbReference type="CDD" id="cd02603">
    <property type="entry name" value="HAD_sEH-N_like"/>
    <property type="match status" value="1"/>
</dbReference>
<dbReference type="Pfam" id="PF00702">
    <property type="entry name" value="Hydrolase"/>
    <property type="match status" value="1"/>
</dbReference>
<reference evidence="2 3" key="1">
    <citation type="submission" date="2016-10" db="EMBL/GenBank/DDBJ databases">
        <authorList>
            <person name="de Groot N.N."/>
        </authorList>
    </citation>
    <scope>NUCLEOTIDE SEQUENCE [LARGE SCALE GENOMIC DNA]</scope>
    <source>
        <strain evidence="2 3">NLAE-zl-G419</strain>
    </source>
</reference>
<dbReference type="EMBL" id="QAMZ01000029">
    <property type="protein sequence ID" value="PWL53965.1"/>
    <property type="molecule type" value="Genomic_DNA"/>
</dbReference>
<dbReference type="RefSeq" id="WP_027638822.1">
    <property type="nucleotide sequence ID" value="NZ_BAAACD010000023.1"/>
</dbReference>
<evidence type="ECO:0000313" key="1">
    <source>
        <dbReference type="EMBL" id="PWL53965.1"/>
    </source>
</evidence>
<evidence type="ECO:0000313" key="3">
    <source>
        <dbReference type="Proteomes" id="UP000182135"/>
    </source>
</evidence>
<reference evidence="1 4" key="2">
    <citation type="submission" date="2018-03" db="EMBL/GenBank/DDBJ databases">
        <title>The uncultured portion of the human microbiome is neutrally assembled.</title>
        <authorList>
            <person name="Jeraldo P."/>
            <person name="Boardman L."/>
            <person name="White B.A."/>
            <person name="Nelson H."/>
            <person name="Goldenfeld N."/>
            <person name="Chia N."/>
        </authorList>
    </citation>
    <scope>NUCLEOTIDE SEQUENCE [LARGE SCALE GENOMIC DNA]</scope>
    <source>
        <strain evidence="1">CIM:MAG 903</strain>
    </source>
</reference>
<dbReference type="NCBIfam" id="TIGR01509">
    <property type="entry name" value="HAD-SF-IA-v3"/>
    <property type="match status" value="1"/>
</dbReference>
<dbReference type="GeneID" id="90543416"/>
<dbReference type="Proteomes" id="UP000246114">
    <property type="component" value="Unassembled WGS sequence"/>
</dbReference>
<dbReference type="InterPro" id="IPR036412">
    <property type="entry name" value="HAD-like_sf"/>
</dbReference>
<evidence type="ECO:0000313" key="4">
    <source>
        <dbReference type="Proteomes" id="UP000246114"/>
    </source>
</evidence>
<dbReference type="InterPro" id="IPR006439">
    <property type="entry name" value="HAD-SF_hydro_IA"/>
</dbReference>
<gene>
    <name evidence="1" type="ORF">DBY38_06095</name>
    <name evidence="2" type="ORF">SAMN04487885_12339</name>
</gene>
<dbReference type="AlphaFoldDB" id="A0A1I2NVR6"/>
<dbReference type="PRINTS" id="PR00413">
    <property type="entry name" value="HADHALOGNASE"/>
</dbReference>
<dbReference type="Gene3D" id="3.40.50.1000">
    <property type="entry name" value="HAD superfamily/HAD-like"/>
    <property type="match status" value="1"/>
</dbReference>
<organism evidence="2 3">
    <name type="scientific">Clostridium cadaveris</name>
    <dbReference type="NCBI Taxonomy" id="1529"/>
    <lineage>
        <taxon>Bacteria</taxon>
        <taxon>Bacillati</taxon>
        <taxon>Bacillota</taxon>
        <taxon>Clostridia</taxon>
        <taxon>Eubacteriales</taxon>
        <taxon>Clostridiaceae</taxon>
        <taxon>Clostridium</taxon>
    </lineage>
</organism>
<dbReference type="PANTHER" id="PTHR43611">
    <property type="entry name" value="ALPHA-D-GLUCOSE 1-PHOSPHATE PHOSPHATASE"/>
    <property type="match status" value="1"/>
</dbReference>
<dbReference type="SFLD" id="SFLDG01129">
    <property type="entry name" value="C1.5:_HAD__Beta-PGM__Phosphata"/>
    <property type="match status" value="1"/>
</dbReference>
<dbReference type="SFLD" id="SFLDS00003">
    <property type="entry name" value="Haloacid_Dehalogenase"/>
    <property type="match status" value="1"/>
</dbReference>
<dbReference type="eggNOG" id="COG1011">
    <property type="taxonomic scope" value="Bacteria"/>
</dbReference>
<evidence type="ECO:0000313" key="2">
    <source>
        <dbReference type="EMBL" id="SFG05687.1"/>
    </source>
</evidence>
<dbReference type="Gene3D" id="1.10.150.240">
    <property type="entry name" value="Putative phosphatase, domain 2"/>
    <property type="match status" value="1"/>
</dbReference>
<proteinExistence type="predicted"/>
<sequence length="200" mass="23256">MIKNIVFDIGNVLLNFKPVEYLRTKMEEENIKSVKEAVFDSPEWPMLDEGTITEKEAIRVISERNAEIKDLVELAFDNWYDMLTPIENSVKLLKELKAKGYNLYYLSNFQELAYDYIIKEYEFFGLFDGGVASFAEKLMKPDKDIYEKLMERYDLKPEECLFMDDTALNIDGAENVGMKGIVFTTAEDAMDKLKKFDVLV</sequence>
<dbReference type="InterPro" id="IPR023214">
    <property type="entry name" value="HAD_sf"/>
</dbReference>
<dbReference type="InterPro" id="IPR023198">
    <property type="entry name" value="PGP-like_dom2"/>
</dbReference>
<dbReference type="EMBL" id="FOOE01000023">
    <property type="protein sequence ID" value="SFG05687.1"/>
    <property type="molecule type" value="Genomic_DNA"/>
</dbReference>
<accession>A0A1I2NVR6</accession>
<protein>
    <submittedName>
        <fullName evidence="1">HAD family phosphatase</fullName>
    </submittedName>
    <submittedName>
        <fullName evidence="2">Putative hydrolase of the HAD superfamily</fullName>
    </submittedName>
</protein>
<dbReference type="STRING" id="1529.SAMN04487885_12339"/>
<dbReference type="Proteomes" id="UP000182135">
    <property type="component" value="Unassembled WGS sequence"/>
</dbReference>
<keyword evidence="2" id="KW-0378">Hydrolase</keyword>
<dbReference type="PANTHER" id="PTHR43611:SF3">
    <property type="entry name" value="FLAVIN MONONUCLEOTIDE HYDROLASE 1, CHLOROPLATIC"/>
    <property type="match status" value="1"/>
</dbReference>
<dbReference type="SUPFAM" id="SSF56784">
    <property type="entry name" value="HAD-like"/>
    <property type="match status" value="1"/>
</dbReference>
<dbReference type="OrthoDB" id="9797415at2"/>
<dbReference type="GO" id="GO:0016787">
    <property type="term" value="F:hydrolase activity"/>
    <property type="evidence" value="ECO:0007669"/>
    <property type="project" value="UniProtKB-KW"/>
</dbReference>
<name>A0A1I2NVR6_9CLOT</name>